<comment type="caution">
    <text evidence="2">The sequence shown here is derived from an EMBL/GenBank/DDBJ whole genome shotgun (WGS) entry which is preliminary data.</text>
</comment>
<name>A0A8H6KLQ0_9PEZI</name>
<protein>
    <submittedName>
        <fullName evidence="2">Uncharacterized protein</fullName>
    </submittedName>
</protein>
<dbReference type="Proteomes" id="UP000654918">
    <property type="component" value="Unassembled WGS sequence"/>
</dbReference>
<evidence type="ECO:0000313" key="3">
    <source>
        <dbReference type="Proteomes" id="UP000654918"/>
    </source>
</evidence>
<feature type="compositionally biased region" description="Acidic residues" evidence="1">
    <location>
        <begin position="159"/>
        <end position="178"/>
    </location>
</feature>
<evidence type="ECO:0000313" key="2">
    <source>
        <dbReference type="EMBL" id="KAF6833817.1"/>
    </source>
</evidence>
<feature type="region of interest" description="Disordered" evidence="1">
    <location>
        <begin position="127"/>
        <end position="201"/>
    </location>
</feature>
<dbReference type="EMBL" id="WIGO01000054">
    <property type="protein sequence ID" value="KAF6833817.1"/>
    <property type="molecule type" value="Genomic_DNA"/>
</dbReference>
<dbReference type="AlphaFoldDB" id="A0A8H6KLQ0"/>
<reference evidence="2" key="1">
    <citation type="journal article" date="2020" name="Phytopathology">
        <title>Genome Sequence Resources of Colletotrichum truncatum, C. plurivorum, C. musicola, and C. sojae: Four Species Pathogenic to Soybean (Glycine max).</title>
        <authorList>
            <person name="Rogerio F."/>
            <person name="Boufleur T.R."/>
            <person name="Ciampi-Guillardi M."/>
            <person name="Sukno S.A."/>
            <person name="Thon M.R."/>
            <person name="Massola Junior N.S."/>
            <person name="Baroncelli R."/>
        </authorList>
    </citation>
    <scope>NUCLEOTIDE SEQUENCE</scope>
    <source>
        <strain evidence="2">LFN00145</strain>
    </source>
</reference>
<feature type="compositionally biased region" description="Acidic residues" evidence="1">
    <location>
        <begin position="140"/>
        <end position="150"/>
    </location>
</feature>
<evidence type="ECO:0000256" key="1">
    <source>
        <dbReference type="SAM" id="MobiDB-lite"/>
    </source>
</evidence>
<organism evidence="2 3">
    <name type="scientific">Colletotrichum plurivorum</name>
    <dbReference type="NCBI Taxonomy" id="2175906"/>
    <lineage>
        <taxon>Eukaryota</taxon>
        <taxon>Fungi</taxon>
        <taxon>Dikarya</taxon>
        <taxon>Ascomycota</taxon>
        <taxon>Pezizomycotina</taxon>
        <taxon>Sordariomycetes</taxon>
        <taxon>Hypocreomycetidae</taxon>
        <taxon>Glomerellales</taxon>
        <taxon>Glomerellaceae</taxon>
        <taxon>Colletotrichum</taxon>
        <taxon>Colletotrichum orchidearum species complex</taxon>
    </lineage>
</organism>
<sequence length="201" mass="22828">MLCMDESVSRMWSEGRFALEPLDDDIDHLVDPSPDARDVNMAATGAGATARKIKIYGLRMRFHWLEPTTLSSATDRADFRLFDADGRPIETGHLIDVFSHEKDRVPDKHIVQLQWDVLRMHAFGAGPSVDSVSPASPPREDDDGEYDDGGYDSGRYDSEEYDDWDLEGLSDFEPDPDGEYIRQQLDLKRRRDYNLPPPPSP</sequence>
<keyword evidence="3" id="KW-1185">Reference proteome</keyword>
<proteinExistence type="predicted"/>
<gene>
    <name evidence="2" type="ORF">CPLU01_05267</name>
</gene>
<accession>A0A8H6KLQ0</accession>